<dbReference type="EMBL" id="VIWY01000004">
    <property type="protein sequence ID" value="TWG14444.1"/>
    <property type="molecule type" value="Genomic_DNA"/>
</dbReference>
<evidence type="ECO:0000256" key="6">
    <source>
        <dbReference type="ARBA" id="ARBA00023012"/>
    </source>
</evidence>
<dbReference type="SUPFAM" id="SSF55781">
    <property type="entry name" value="GAF domain-like"/>
    <property type="match status" value="2"/>
</dbReference>
<dbReference type="GO" id="GO:0000155">
    <property type="term" value="F:phosphorelay sensor kinase activity"/>
    <property type="evidence" value="ECO:0007669"/>
    <property type="project" value="InterPro"/>
</dbReference>
<comment type="subcellular location">
    <subcellularLocation>
        <location evidence="2">Cell membrane</location>
    </subcellularLocation>
</comment>
<dbReference type="PROSITE" id="PS50112">
    <property type="entry name" value="PAS"/>
    <property type="match status" value="1"/>
</dbReference>
<reference evidence="10 11" key="1">
    <citation type="submission" date="2019-06" db="EMBL/GenBank/DDBJ databases">
        <title>Sequencing the genomes of 1000 actinobacteria strains.</title>
        <authorList>
            <person name="Klenk H.-P."/>
        </authorList>
    </citation>
    <scope>NUCLEOTIDE SEQUENCE [LARGE SCALE GENOMIC DNA]</scope>
    <source>
        <strain evidence="10 11">DSM 43866</strain>
    </source>
</reference>
<dbReference type="Proteomes" id="UP000320239">
    <property type="component" value="Unassembled WGS sequence"/>
</dbReference>
<dbReference type="SMART" id="SM00065">
    <property type="entry name" value="GAF"/>
    <property type="match status" value="2"/>
</dbReference>
<name>A0A561VS51_ACTTI</name>
<evidence type="ECO:0000259" key="7">
    <source>
        <dbReference type="PROSITE" id="PS50109"/>
    </source>
</evidence>
<comment type="caution">
    <text evidence="10">The sequence shown here is derived from an EMBL/GenBank/DDBJ whole genome shotgun (WGS) entry which is preliminary data.</text>
</comment>
<dbReference type="SUPFAM" id="SSF55785">
    <property type="entry name" value="PYP-like sensor domain (PAS domain)"/>
    <property type="match status" value="1"/>
</dbReference>
<feature type="domain" description="PAS" evidence="8">
    <location>
        <begin position="195"/>
        <end position="231"/>
    </location>
</feature>
<dbReference type="PANTHER" id="PTHR43547">
    <property type="entry name" value="TWO-COMPONENT HISTIDINE KINASE"/>
    <property type="match status" value="1"/>
</dbReference>
<dbReference type="InterPro" id="IPR029016">
    <property type="entry name" value="GAF-like_dom_sf"/>
</dbReference>
<comment type="catalytic activity">
    <reaction evidence="1">
        <text>ATP + protein L-histidine = ADP + protein N-phospho-L-histidine.</text>
        <dbReference type="EC" id="2.7.13.3"/>
    </reaction>
</comment>
<dbReference type="CDD" id="cd00130">
    <property type="entry name" value="PAS"/>
    <property type="match status" value="1"/>
</dbReference>
<feature type="domain" description="Histidine kinase" evidence="7">
    <location>
        <begin position="501"/>
        <end position="719"/>
    </location>
</feature>
<gene>
    <name evidence="10" type="ORF">FHX34_104744</name>
</gene>
<protein>
    <recommendedName>
        <fullName evidence="3">histidine kinase</fullName>
        <ecNumber evidence="3">2.7.13.3</ecNumber>
    </recommendedName>
</protein>
<dbReference type="Pfam" id="PF13185">
    <property type="entry name" value="GAF_2"/>
    <property type="match status" value="1"/>
</dbReference>
<evidence type="ECO:0000256" key="5">
    <source>
        <dbReference type="ARBA" id="ARBA00022777"/>
    </source>
</evidence>
<dbReference type="RefSeq" id="WP_122980414.1">
    <property type="nucleotide sequence ID" value="NZ_BOMX01000147.1"/>
</dbReference>
<dbReference type="InterPro" id="IPR003594">
    <property type="entry name" value="HATPase_dom"/>
</dbReference>
<dbReference type="InterPro" id="IPR003018">
    <property type="entry name" value="GAF"/>
</dbReference>
<dbReference type="SMART" id="SM00388">
    <property type="entry name" value="HisKA"/>
    <property type="match status" value="1"/>
</dbReference>
<evidence type="ECO:0000256" key="1">
    <source>
        <dbReference type="ARBA" id="ARBA00000085"/>
    </source>
</evidence>
<evidence type="ECO:0000313" key="11">
    <source>
        <dbReference type="Proteomes" id="UP000320239"/>
    </source>
</evidence>
<dbReference type="Gene3D" id="1.10.287.130">
    <property type="match status" value="1"/>
</dbReference>
<keyword evidence="5" id="KW-0418">Kinase</keyword>
<keyword evidence="6" id="KW-0902">Two-component regulatory system</keyword>
<dbReference type="InterPro" id="IPR036097">
    <property type="entry name" value="HisK_dim/P_sf"/>
</dbReference>
<dbReference type="AlphaFoldDB" id="A0A561VS51"/>
<dbReference type="InterPro" id="IPR013656">
    <property type="entry name" value="PAS_4"/>
</dbReference>
<dbReference type="InterPro" id="IPR003661">
    <property type="entry name" value="HisK_dim/P_dom"/>
</dbReference>
<proteinExistence type="predicted"/>
<dbReference type="EC" id="2.7.13.3" evidence="3"/>
<dbReference type="PROSITE" id="PS50109">
    <property type="entry name" value="HIS_KIN"/>
    <property type="match status" value="1"/>
</dbReference>
<keyword evidence="5" id="KW-0808">Transferase</keyword>
<dbReference type="Pfam" id="PF02518">
    <property type="entry name" value="HATPase_c"/>
    <property type="match status" value="1"/>
</dbReference>
<dbReference type="Gene3D" id="3.30.450.40">
    <property type="match status" value="2"/>
</dbReference>
<evidence type="ECO:0000256" key="2">
    <source>
        <dbReference type="ARBA" id="ARBA00004236"/>
    </source>
</evidence>
<dbReference type="PRINTS" id="PR00344">
    <property type="entry name" value="BCTRLSENSOR"/>
</dbReference>
<dbReference type="SUPFAM" id="SSF47384">
    <property type="entry name" value="Homodimeric domain of signal transducing histidine kinase"/>
    <property type="match status" value="1"/>
</dbReference>
<dbReference type="PANTHER" id="PTHR43547:SF2">
    <property type="entry name" value="HYBRID SIGNAL TRANSDUCTION HISTIDINE KINASE C"/>
    <property type="match status" value="1"/>
</dbReference>
<keyword evidence="4" id="KW-0597">Phosphoprotein</keyword>
<feature type="domain" description="PAC" evidence="9">
    <location>
        <begin position="274"/>
        <end position="326"/>
    </location>
</feature>
<evidence type="ECO:0000256" key="4">
    <source>
        <dbReference type="ARBA" id="ARBA00022553"/>
    </source>
</evidence>
<dbReference type="CDD" id="cd00082">
    <property type="entry name" value="HisKA"/>
    <property type="match status" value="1"/>
</dbReference>
<dbReference type="Gene3D" id="3.30.565.10">
    <property type="entry name" value="Histidine kinase-like ATPase, C-terminal domain"/>
    <property type="match status" value="1"/>
</dbReference>
<dbReference type="InterPro" id="IPR005467">
    <property type="entry name" value="His_kinase_dom"/>
</dbReference>
<organism evidence="10 11">
    <name type="scientific">Actinoplanes teichomyceticus</name>
    <dbReference type="NCBI Taxonomy" id="1867"/>
    <lineage>
        <taxon>Bacteria</taxon>
        <taxon>Bacillati</taxon>
        <taxon>Actinomycetota</taxon>
        <taxon>Actinomycetes</taxon>
        <taxon>Micromonosporales</taxon>
        <taxon>Micromonosporaceae</taxon>
        <taxon>Actinoplanes</taxon>
    </lineage>
</organism>
<evidence type="ECO:0000259" key="8">
    <source>
        <dbReference type="PROSITE" id="PS50112"/>
    </source>
</evidence>
<dbReference type="PROSITE" id="PS50113">
    <property type="entry name" value="PAC"/>
    <property type="match status" value="1"/>
</dbReference>
<dbReference type="InterPro" id="IPR000014">
    <property type="entry name" value="PAS"/>
</dbReference>
<dbReference type="SUPFAM" id="SSF55874">
    <property type="entry name" value="ATPase domain of HSP90 chaperone/DNA topoisomerase II/histidine kinase"/>
    <property type="match status" value="1"/>
</dbReference>
<evidence type="ECO:0000313" key="10">
    <source>
        <dbReference type="EMBL" id="TWG14444.1"/>
    </source>
</evidence>
<dbReference type="SMART" id="SM00387">
    <property type="entry name" value="HATPase_c"/>
    <property type="match status" value="1"/>
</dbReference>
<dbReference type="NCBIfam" id="TIGR00229">
    <property type="entry name" value="sensory_box"/>
    <property type="match status" value="1"/>
</dbReference>
<dbReference type="OrthoDB" id="3273043at2"/>
<dbReference type="GO" id="GO:0005886">
    <property type="term" value="C:plasma membrane"/>
    <property type="evidence" value="ECO:0007669"/>
    <property type="project" value="UniProtKB-SubCell"/>
</dbReference>
<dbReference type="Pfam" id="PF00512">
    <property type="entry name" value="HisKA"/>
    <property type="match status" value="1"/>
</dbReference>
<evidence type="ECO:0000259" key="9">
    <source>
        <dbReference type="PROSITE" id="PS50113"/>
    </source>
</evidence>
<dbReference type="Gene3D" id="3.30.450.20">
    <property type="entry name" value="PAS domain"/>
    <property type="match status" value="1"/>
</dbReference>
<accession>A0A561VS51</accession>
<dbReference type="Pfam" id="PF08448">
    <property type="entry name" value="PAS_4"/>
    <property type="match status" value="1"/>
</dbReference>
<dbReference type="Pfam" id="PF01590">
    <property type="entry name" value="GAF"/>
    <property type="match status" value="1"/>
</dbReference>
<evidence type="ECO:0000256" key="3">
    <source>
        <dbReference type="ARBA" id="ARBA00012438"/>
    </source>
</evidence>
<dbReference type="InterPro" id="IPR036890">
    <property type="entry name" value="HATPase_C_sf"/>
</dbReference>
<keyword evidence="11" id="KW-1185">Reference proteome</keyword>
<sequence length="731" mass="77495">MTLIPAPAPEAAGRVTDPRRLAVLRSMGLATESVSPGLDRLTAMAARLLDVPVSLASVVEHDRQWFASVRGIPEPWASARQTPLTYSFCQHVVDADAPLVVADARGDPRLRDNLAVTEWSLVAYAGNPLRAPDGTLLGAFCVGDTAPRQWSAEDLLLLDDLAAVAATEIAAQVHAARLSRANEQAEQTTRDLERQELFLQALLDSLDTGVAACDPEGRLVMFNRAMRESLGSDADPSLTPREWAARLRALHPGGEPFAVGEMPLIRALNGEHVRGVNGIMVGRDGSQKWYSTHAHPILSRTGELLGAVSASHEITERRRAERFRDTELAVHRVFAAATDTAAAAPAVLEAVITTLGWAHAELWLADDLTGLLYPVGTWTSPEHPTTVTVPASISRGFGLAGTAWDRDEPVWVPDAATDPAPLSEATALRCGLRTALAVPVHGGDRAIGALTAFGASPATQDASCVALLSGVAAQIGEFVQRRRADDLAQQLTRAQDEYIALAGHELRTPLTSILSSTGLLEDIDPDTPVGEVQDLIHMIGRNTAHMRNVIDGLLDLAALDSGHIELDRQPVDLAHLVRDACTAAAGRAADLGITVHTALPDHLPVSGSAHRLRQLVDNLLSNAVKYCIDGGRVEVALQTRDGVAQLSVTDTGIGIPAADRDHVFRRLYRSPNAVQHAIPGAGLGLALCSAITARHHGTIALAPADGQGTTVVVRIPEGLAHRPPAAAAARP</sequence>
<dbReference type="InterPro" id="IPR004358">
    <property type="entry name" value="Sig_transdc_His_kin-like_C"/>
</dbReference>
<dbReference type="InterPro" id="IPR035965">
    <property type="entry name" value="PAS-like_dom_sf"/>
</dbReference>
<dbReference type="InterPro" id="IPR000700">
    <property type="entry name" value="PAS-assoc_C"/>
</dbReference>